<protein>
    <submittedName>
        <fullName evidence="2">Uncharacterized protein</fullName>
    </submittedName>
</protein>
<keyword evidence="1" id="KW-0472">Membrane</keyword>
<dbReference type="RefSeq" id="WP_023402152.1">
    <property type="nucleotide sequence ID" value="NZ_AUSV01000134.1"/>
</dbReference>
<name>V4HJ32_PSEL2</name>
<feature type="transmembrane region" description="Helical" evidence="1">
    <location>
        <begin position="62"/>
        <end position="80"/>
    </location>
</feature>
<reference evidence="3" key="1">
    <citation type="journal article" date="2014" name="Nat. Chem. Biol.">
        <title>Biosynthesis of polybrominated aromatic organic compounds by marine bacteria.</title>
        <authorList>
            <person name="Agarwal V."/>
            <person name="El Gamal A.A."/>
            <person name="Yamanaka K."/>
            <person name="Poth D."/>
            <person name="Kersten R.D."/>
            <person name="Schorn M."/>
            <person name="Allen E.E."/>
            <person name="Moore B.S."/>
        </authorList>
    </citation>
    <scope>NUCLEOTIDE SEQUENCE [LARGE SCALE GENOMIC DNA]</scope>
    <source>
        <strain evidence="3">2ta16</strain>
    </source>
</reference>
<dbReference type="EMBL" id="AUSV01000134">
    <property type="protein sequence ID" value="ESP90795.1"/>
    <property type="molecule type" value="Genomic_DNA"/>
</dbReference>
<dbReference type="PATRIC" id="fig|1353533.3.peg.5339"/>
<keyword evidence="1" id="KW-1133">Transmembrane helix</keyword>
<sequence>MFSYENFTALQEYYSIAVLPVYFIALFISWKNINFRYLISMLIAIELFDSATYLHIVPLGSVYYLWGAFVCALFIIPVMGRRLIAGKLESKFAFFKQAKESYHFTKQEGGLLFLYFLTAITFLITFVEISLYKIQLTSGVPFRIHMYGPFHTLISFFELFLVISMVVGNKTRQEEGHHNFA</sequence>
<evidence type="ECO:0000256" key="1">
    <source>
        <dbReference type="SAM" id="Phobius"/>
    </source>
</evidence>
<organism evidence="2 3">
    <name type="scientific">Pseudoalteromonas luteoviolacea (strain 2ta16)</name>
    <dbReference type="NCBI Taxonomy" id="1353533"/>
    <lineage>
        <taxon>Bacteria</taxon>
        <taxon>Pseudomonadati</taxon>
        <taxon>Pseudomonadota</taxon>
        <taxon>Gammaproteobacteria</taxon>
        <taxon>Alteromonadales</taxon>
        <taxon>Pseudoalteromonadaceae</taxon>
        <taxon>Pseudoalteromonas</taxon>
    </lineage>
</organism>
<comment type="caution">
    <text evidence="2">The sequence shown here is derived from an EMBL/GenBank/DDBJ whole genome shotgun (WGS) entry which is preliminary data.</text>
</comment>
<feature type="transmembrane region" description="Helical" evidence="1">
    <location>
        <begin position="37"/>
        <end position="56"/>
    </location>
</feature>
<evidence type="ECO:0000313" key="2">
    <source>
        <dbReference type="EMBL" id="ESP90795.1"/>
    </source>
</evidence>
<dbReference type="GeneID" id="29919106"/>
<proteinExistence type="predicted"/>
<evidence type="ECO:0000313" key="3">
    <source>
        <dbReference type="Proteomes" id="UP000017820"/>
    </source>
</evidence>
<feature type="transmembrane region" description="Helical" evidence="1">
    <location>
        <begin position="12"/>
        <end position="30"/>
    </location>
</feature>
<accession>V4HJ32</accession>
<keyword evidence="1" id="KW-0812">Transmembrane</keyword>
<dbReference type="AlphaFoldDB" id="V4HJ32"/>
<feature type="transmembrane region" description="Helical" evidence="1">
    <location>
        <begin position="144"/>
        <end position="167"/>
    </location>
</feature>
<feature type="transmembrane region" description="Helical" evidence="1">
    <location>
        <begin position="111"/>
        <end position="132"/>
    </location>
</feature>
<gene>
    <name evidence="2" type="ORF">PL2TA16_01899</name>
</gene>
<dbReference type="Proteomes" id="UP000017820">
    <property type="component" value="Unassembled WGS sequence"/>
</dbReference>